<name>A0ABX2T0L4_9BACL</name>
<accession>A0ABX2T0L4</accession>
<sequence length="57" mass="7016">MCKKKLSEKDLKRFSYLRHIPNFNKTDEEFEKYCQFAKRLGLPKPDRYSKVRPLHEK</sequence>
<evidence type="ECO:0000313" key="2">
    <source>
        <dbReference type="Proteomes" id="UP000531840"/>
    </source>
</evidence>
<evidence type="ECO:0000313" key="1">
    <source>
        <dbReference type="EMBL" id="NYS48109.1"/>
    </source>
</evidence>
<gene>
    <name evidence="1" type="ORF">HZY85_07985</name>
</gene>
<keyword evidence="2" id="KW-1185">Reference proteome</keyword>
<comment type="caution">
    <text evidence="1">The sequence shown here is derived from an EMBL/GenBank/DDBJ whole genome shotgun (WGS) entry which is preliminary data.</text>
</comment>
<dbReference type="RefSeq" id="WP_179941891.1">
    <property type="nucleotide sequence ID" value="NZ_JACBYF010000029.1"/>
</dbReference>
<protein>
    <submittedName>
        <fullName evidence="1">Uncharacterized protein</fullName>
    </submittedName>
</protein>
<organism evidence="1 2">
    <name type="scientific">Gemelliphila palaticanis</name>
    <dbReference type="NCBI Taxonomy" id="81950"/>
    <lineage>
        <taxon>Bacteria</taxon>
        <taxon>Bacillati</taxon>
        <taxon>Bacillota</taxon>
        <taxon>Bacilli</taxon>
        <taxon>Bacillales</taxon>
        <taxon>Gemellaceae</taxon>
        <taxon>Gemelliphila</taxon>
    </lineage>
</organism>
<dbReference type="Proteomes" id="UP000531840">
    <property type="component" value="Unassembled WGS sequence"/>
</dbReference>
<proteinExistence type="predicted"/>
<reference evidence="1 2" key="1">
    <citation type="submission" date="2020-07" db="EMBL/GenBank/DDBJ databases">
        <title>MOT database genomes.</title>
        <authorList>
            <person name="Joseph S."/>
            <person name="Aduse-Opoku J."/>
            <person name="Hashim A."/>
            <person name="Wade W."/>
            <person name="Curtis M."/>
        </authorList>
    </citation>
    <scope>NUCLEOTIDE SEQUENCE [LARGE SCALE GENOMIC DNA]</scope>
    <source>
        <strain evidence="1 2">CIP 106318</strain>
    </source>
</reference>
<dbReference type="EMBL" id="JACBYF010000029">
    <property type="protein sequence ID" value="NYS48109.1"/>
    <property type="molecule type" value="Genomic_DNA"/>
</dbReference>